<proteinExistence type="predicted"/>
<keyword evidence="2" id="KW-1185">Reference proteome</keyword>
<dbReference type="KEGG" id="ebm:SG0102_05470"/>
<reference evidence="1 2" key="1">
    <citation type="submission" date="2018-11" db="EMBL/GenBank/DDBJ databases">
        <title>Novel Erysipelotrichaceae bacterium isolated from small intestine of a swine.</title>
        <authorList>
            <person name="Kim J.S."/>
            <person name="Choe H."/>
            <person name="Lee Y.R."/>
            <person name="Kim K.M."/>
            <person name="Park D.S."/>
        </authorList>
    </citation>
    <scope>NUCLEOTIDE SEQUENCE [LARGE SCALE GENOMIC DNA]</scope>
    <source>
        <strain evidence="1 2">SG0102</strain>
    </source>
</reference>
<protein>
    <submittedName>
        <fullName evidence="1">Uncharacterized protein</fullName>
    </submittedName>
</protein>
<dbReference type="AlphaFoldDB" id="A0A3G9JKU2"/>
<dbReference type="EMBL" id="AP019309">
    <property type="protein sequence ID" value="BBH25613.1"/>
    <property type="molecule type" value="Genomic_DNA"/>
</dbReference>
<evidence type="ECO:0000313" key="1">
    <source>
        <dbReference type="EMBL" id="BBH25613.1"/>
    </source>
</evidence>
<dbReference type="Proteomes" id="UP000268059">
    <property type="component" value="Chromosome"/>
</dbReference>
<sequence length="147" mass="17526">MPSRELKESCYLEMLEDSLTNVQMIRNRLSQLDKQEQIIPAHILRRDRIKTILRLELALATYCVLLRKMHENNLIDYDEELHHDINSIIHSNRFEYFEQHIVVYSARGKENVNLRKLLDFGTAILDENAQEEAVYQGKRFKKQRKGK</sequence>
<dbReference type="OrthoDB" id="1654237at2"/>
<name>A0A3G9JKU2_9FIRM</name>
<organism evidence="1 2">
    <name type="scientific">Intestinibaculum porci</name>
    <dbReference type="NCBI Taxonomy" id="2487118"/>
    <lineage>
        <taxon>Bacteria</taxon>
        <taxon>Bacillati</taxon>
        <taxon>Bacillota</taxon>
        <taxon>Erysipelotrichia</taxon>
        <taxon>Erysipelotrichales</taxon>
        <taxon>Erysipelotrichaceae</taxon>
        <taxon>Intestinibaculum</taxon>
    </lineage>
</organism>
<accession>A0A3G9JKU2</accession>
<dbReference type="InParanoid" id="A0A3G9JKU2"/>
<evidence type="ECO:0000313" key="2">
    <source>
        <dbReference type="Proteomes" id="UP000268059"/>
    </source>
</evidence>
<gene>
    <name evidence="1" type="ORF">SG0102_05470</name>
</gene>
<dbReference type="RefSeq" id="WP_125118544.1">
    <property type="nucleotide sequence ID" value="NZ_AP019309.1"/>
</dbReference>